<protein>
    <submittedName>
        <fullName evidence="2">Uncharacterized protein</fullName>
    </submittedName>
</protein>
<keyword evidence="1" id="KW-0812">Transmembrane</keyword>
<keyword evidence="3" id="KW-1185">Reference proteome</keyword>
<evidence type="ECO:0000313" key="2">
    <source>
        <dbReference type="EMBL" id="SHO63839.1"/>
    </source>
</evidence>
<gene>
    <name evidence="2" type="ORF">SAMN04488108_3004</name>
</gene>
<keyword evidence="1" id="KW-0472">Membrane</keyword>
<feature type="transmembrane region" description="Helical" evidence="1">
    <location>
        <begin position="75"/>
        <end position="96"/>
    </location>
</feature>
<dbReference type="AlphaFoldDB" id="A0A1M7ZGB1"/>
<evidence type="ECO:0000256" key="1">
    <source>
        <dbReference type="SAM" id="Phobius"/>
    </source>
</evidence>
<evidence type="ECO:0000313" key="3">
    <source>
        <dbReference type="Proteomes" id="UP000184609"/>
    </source>
</evidence>
<name>A0A1M7ZGB1_9BACT</name>
<reference evidence="3" key="1">
    <citation type="submission" date="2016-12" db="EMBL/GenBank/DDBJ databases">
        <authorList>
            <person name="Varghese N."/>
            <person name="Submissions S."/>
        </authorList>
    </citation>
    <scope>NUCLEOTIDE SEQUENCE [LARGE SCALE GENOMIC DNA]</scope>
    <source>
        <strain evidence="3">DSM 25035</strain>
    </source>
</reference>
<dbReference type="OrthoDB" id="769130at2"/>
<dbReference type="EMBL" id="FRXN01000004">
    <property type="protein sequence ID" value="SHO63839.1"/>
    <property type="molecule type" value="Genomic_DNA"/>
</dbReference>
<sequence length="101" mass="10980">MSETEKKPKGYYIMMGMLIGLPIGVAMSTALGSFAYIGVGIAIGLPIGVAMEEEAKKKGQIRDVTPDEEQQRKKYLLGAVVLIGVLVLATLAFLFWNMSRD</sequence>
<dbReference type="STRING" id="1073327.SAMN04488108_3004"/>
<dbReference type="Proteomes" id="UP000184609">
    <property type="component" value="Unassembled WGS sequence"/>
</dbReference>
<keyword evidence="1" id="KW-1133">Transmembrane helix</keyword>
<proteinExistence type="predicted"/>
<accession>A0A1M7ZGB1</accession>
<dbReference type="RefSeq" id="WP_073572637.1">
    <property type="nucleotide sequence ID" value="NZ_FRXN01000004.1"/>
</dbReference>
<organism evidence="2 3">
    <name type="scientific">Algoriphagus zhangzhouensis</name>
    <dbReference type="NCBI Taxonomy" id="1073327"/>
    <lineage>
        <taxon>Bacteria</taxon>
        <taxon>Pseudomonadati</taxon>
        <taxon>Bacteroidota</taxon>
        <taxon>Cytophagia</taxon>
        <taxon>Cytophagales</taxon>
        <taxon>Cyclobacteriaceae</taxon>
        <taxon>Algoriphagus</taxon>
    </lineage>
</organism>